<dbReference type="Proteomes" id="UP000230292">
    <property type="component" value="Unassembled WGS sequence"/>
</dbReference>
<gene>
    <name evidence="2" type="ORF">COW24_05420</name>
</gene>
<name>A0A2M7H2H2_9BACT</name>
<sequence>MQASMNKNKESRKEEIKYRGLELLSLFVFGVLILFLILINFDVAGLESYRDLYGDFYGILAFLGGLIGLFVSRRWGHYHSLFGRAILFLSFGLLAQVFGQISYSYYFYVLGVYVPYPSVGDIGYFGSIPLYIIGVYYLARVCGVKYGMSNINRILQSIIIPLLVLFFSYVFLLMGYSTEGVPFLTVLLDFAYPIGQVVYISMALLVFMLSRGILGGIMKKPVIVLLTALAVQYIADYSFLYRNNRDIWQSAGMSDFFYTVAYLLMTLAILEIGKRVSIGSKE</sequence>
<feature type="transmembrane region" description="Helical" evidence="1">
    <location>
        <begin position="85"/>
        <end position="108"/>
    </location>
</feature>
<keyword evidence="1" id="KW-1133">Transmembrane helix</keyword>
<keyword evidence="1" id="KW-0472">Membrane</keyword>
<feature type="transmembrane region" description="Helical" evidence="1">
    <location>
        <begin position="158"/>
        <end position="178"/>
    </location>
</feature>
<feature type="transmembrane region" description="Helical" evidence="1">
    <location>
        <begin position="256"/>
        <end position="273"/>
    </location>
</feature>
<keyword evidence="1" id="KW-0812">Transmembrane</keyword>
<feature type="transmembrane region" description="Helical" evidence="1">
    <location>
        <begin position="56"/>
        <end position="73"/>
    </location>
</feature>
<protein>
    <submittedName>
        <fullName evidence="2">Uncharacterized protein</fullName>
    </submittedName>
</protein>
<evidence type="ECO:0000313" key="2">
    <source>
        <dbReference type="EMBL" id="PIW36428.1"/>
    </source>
</evidence>
<proteinExistence type="predicted"/>
<evidence type="ECO:0000256" key="1">
    <source>
        <dbReference type="SAM" id="Phobius"/>
    </source>
</evidence>
<dbReference type="EMBL" id="PFGC01000054">
    <property type="protein sequence ID" value="PIW36428.1"/>
    <property type="molecule type" value="Genomic_DNA"/>
</dbReference>
<feature type="transmembrane region" description="Helical" evidence="1">
    <location>
        <begin position="190"/>
        <end position="210"/>
    </location>
</feature>
<feature type="transmembrane region" description="Helical" evidence="1">
    <location>
        <begin position="21"/>
        <end position="41"/>
    </location>
</feature>
<reference evidence="2 3" key="1">
    <citation type="submission" date="2017-09" db="EMBL/GenBank/DDBJ databases">
        <title>Depth-based differentiation of microbial function through sediment-hosted aquifers and enrichment of novel symbionts in the deep terrestrial subsurface.</title>
        <authorList>
            <person name="Probst A.J."/>
            <person name="Ladd B."/>
            <person name="Jarett J.K."/>
            <person name="Geller-Mcgrath D.E."/>
            <person name="Sieber C.M."/>
            <person name="Emerson J.B."/>
            <person name="Anantharaman K."/>
            <person name="Thomas B.C."/>
            <person name="Malmstrom R."/>
            <person name="Stieglmeier M."/>
            <person name="Klingl A."/>
            <person name="Woyke T."/>
            <person name="Ryan C.M."/>
            <person name="Banfield J.F."/>
        </authorList>
    </citation>
    <scope>NUCLEOTIDE SEQUENCE [LARGE SCALE GENOMIC DNA]</scope>
    <source>
        <strain evidence="2">CG15_BIG_FIL_POST_REV_8_21_14_020_45_12</strain>
    </source>
</reference>
<comment type="caution">
    <text evidence="2">The sequence shown here is derived from an EMBL/GenBank/DDBJ whole genome shotgun (WGS) entry which is preliminary data.</text>
</comment>
<feature type="transmembrane region" description="Helical" evidence="1">
    <location>
        <begin position="128"/>
        <end position="146"/>
    </location>
</feature>
<organism evidence="2 3">
    <name type="scientific">Candidatus Kerfeldbacteria bacterium CG15_BIG_FIL_POST_REV_8_21_14_020_45_12</name>
    <dbReference type="NCBI Taxonomy" id="2014247"/>
    <lineage>
        <taxon>Bacteria</taxon>
        <taxon>Candidatus Kerfeldiibacteriota</taxon>
    </lineage>
</organism>
<evidence type="ECO:0000313" key="3">
    <source>
        <dbReference type="Proteomes" id="UP000230292"/>
    </source>
</evidence>
<accession>A0A2M7H2H2</accession>
<feature type="transmembrane region" description="Helical" evidence="1">
    <location>
        <begin position="222"/>
        <end position="241"/>
    </location>
</feature>
<dbReference type="AlphaFoldDB" id="A0A2M7H2H2"/>